<sequence length="348" mass="35939">MFLGQRPWIGGAITSAADADKNQITTGNLVANSLDNHSVWSGLNVNGSTTGTSQYTVAGPATEAKDHTLLPGNVLNSASALGVKGNVVTNDQHSTTDSVITSNVTVNTGSTTGKVANTLETGSGYLENNFDANQMQNNFSKQDNLTQQLTKIGDNITSVVVSQIDKKTPGDVAGDTATGNMVVSGIASVGGAALGKCDVGATAAGVVAGDLANSWATDASKQIADKISPDQKNPSDPNNGGAINNQGEKNTNIQGDITPNNNAQNEQNNNKQTYDTTTDMNKVVSSISHDLIVGGLGALSGIVTGSGNIGLDATAGGLTSLQQPVPKAEKPKDQKKDHLKDRYFIYFY</sequence>
<protein>
    <submittedName>
        <fullName evidence="2">Uncharacterized protein</fullName>
    </submittedName>
</protein>
<name>A0A251ZTL9_9PROT</name>
<evidence type="ECO:0000256" key="1">
    <source>
        <dbReference type="SAM" id="MobiDB-lite"/>
    </source>
</evidence>
<proteinExistence type="predicted"/>
<keyword evidence="3" id="KW-1185">Reference proteome</keyword>
<feature type="region of interest" description="Disordered" evidence="1">
    <location>
        <begin position="226"/>
        <end position="274"/>
    </location>
</feature>
<evidence type="ECO:0000313" key="2">
    <source>
        <dbReference type="EMBL" id="OUI78004.1"/>
    </source>
</evidence>
<reference evidence="3" key="1">
    <citation type="submission" date="2014-06" db="EMBL/GenBank/DDBJ databases">
        <authorList>
            <person name="Winans N.J."/>
            <person name="Newell P.D."/>
            <person name="Douglas A.E."/>
        </authorList>
    </citation>
    <scope>NUCLEOTIDE SEQUENCE [LARGE SCALE GENOMIC DNA]</scope>
    <source>
        <strain evidence="3">DmL_052</strain>
    </source>
</reference>
<dbReference type="AlphaFoldDB" id="A0A251ZTL9"/>
<dbReference type="EMBL" id="JOPB01000008">
    <property type="protein sequence ID" value="OUI78004.1"/>
    <property type="molecule type" value="Genomic_DNA"/>
</dbReference>
<dbReference type="RefSeq" id="WP_086632453.1">
    <property type="nucleotide sequence ID" value="NZ_JOPB01000008.1"/>
</dbReference>
<gene>
    <name evidence="2" type="ORF">HK18_10660</name>
</gene>
<dbReference type="Proteomes" id="UP000194946">
    <property type="component" value="Unassembled WGS sequence"/>
</dbReference>
<evidence type="ECO:0000313" key="3">
    <source>
        <dbReference type="Proteomes" id="UP000194946"/>
    </source>
</evidence>
<organism evidence="2 3">
    <name type="scientific">Commensalibacter intestini</name>
    <dbReference type="NCBI Taxonomy" id="479936"/>
    <lineage>
        <taxon>Bacteria</taxon>
        <taxon>Pseudomonadati</taxon>
        <taxon>Pseudomonadota</taxon>
        <taxon>Alphaproteobacteria</taxon>
        <taxon>Acetobacterales</taxon>
        <taxon>Acetobacteraceae</taxon>
    </lineage>
</organism>
<comment type="caution">
    <text evidence="2">The sequence shown here is derived from an EMBL/GenBank/DDBJ whole genome shotgun (WGS) entry which is preliminary data.</text>
</comment>
<feature type="compositionally biased region" description="Polar residues" evidence="1">
    <location>
        <begin position="230"/>
        <end position="259"/>
    </location>
</feature>
<accession>A0A251ZTL9</accession>
<feature type="compositionally biased region" description="Low complexity" evidence="1">
    <location>
        <begin position="260"/>
        <end position="272"/>
    </location>
</feature>